<dbReference type="HOGENOM" id="CLU_2795211_0_0_1"/>
<organism evidence="1">
    <name type="scientific">Rhizophagus irregularis (strain DAOM 181602 / DAOM 197198 / MUCL 43194)</name>
    <name type="common">Arbuscular mycorrhizal fungus</name>
    <name type="synonym">Glomus intraradices</name>
    <dbReference type="NCBI Taxonomy" id="747089"/>
    <lineage>
        <taxon>Eukaryota</taxon>
        <taxon>Fungi</taxon>
        <taxon>Fungi incertae sedis</taxon>
        <taxon>Mucoromycota</taxon>
        <taxon>Glomeromycotina</taxon>
        <taxon>Glomeromycetes</taxon>
        <taxon>Glomerales</taxon>
        <taxon>Glomeraceae</taxon>
        <taxon>Rhizophagus</taxon>
    </lineage>
</organism>
<protein>
    <submittedName>
        <fullName evidence="1">Uncharacterized protein</fullName>
    </submittedName>
</protein>
<evidence type="ECO:0000313" key="1">
    <source>
        <dbReference type="EMBL" id="ESA21885.1"/>
    </source>
</evidence>
<name>U9UNB3_RHIID</name>
<proteinExistence type="predicted"/>
<dbReference type="EMBL" id="KI276069">
    <property type="protein sequence ID" value="ESA21885.1"/>
    <property type="molecule type" value="Genomic_DNA"/>
</dbReference>
<dbReference type="AlphaFoldDB" id="U9UNB3"/>
<gene>
    <name evidence="1" type="ORF">GLOINDRAFT_342926</name>
</gene>
<sequence>MNPVLLHLFRIITPHAHCLSTPPEISLTSGKENIIHLYQRASDTEGLAMKANQKEILSWSKIRKSSLA</sequence>
<accession>U9UNB3</accession>
<reference evidence="1" key="1">
    <citation type="submission" date="2013-07" db="EMBL/GenBank/DDBJ databases">
        <title>The genome of an arbuscular mycorrhizal fungus provides insights into the evolution of the oldest plant symbiosis.</title>
        <authorList>
            <consortium name="DOE Joint Genome Institute"/>
            <person name="Tisserant E."/>
            <person name="Malbreil M."/>
            <person name="Kuo A."/>
            <person name="Kohler A."/>
            <person name="Symeonidi A."/>
            <person name="Balestrini R."/>
            <person name="Charron P."/>
            <person name="Duensing N."/>
            <person name="Frei-dit-Frey N."/>
            <person name="Gianinazzi-Pearson V."/>
            <person name="Gilbert B."/>
            <person name="Handa Y."/>
            <person name="Hijri M."/>
            <person name="Kaul R."/>
            <person name="Kawaguchi M."/>
            <person name="Krajinski F."/>
            <person name="Lammers P."/>
            <person name="Lapierre D."/>
            <person name="Masclaux F.G."/>
            <person name="Murat C."/>
            <person name="Morin E."/>
            <person name="Ndikumana S."/>
            <person name="Pagni M."/>
            <person name="Petitpierre D."/>
            <person name="Requena N."/>
            <person name="Rosikiewicz P."/>
            <person name="Riley R."/>
            <person name="Saito K."/>
            <person name="San Clemente H."/>
            <person name="Shapiro H."/>
            <person name="van Tuinen D."/>
            <person name="Becard G."/>
            <person name="Bonfante P."/>
            <person name="Paszkowski U."/>
            <person name="Shachar-Hill Y."/>
            <person name="Young J.P."/>
            <person name="Sanders I.R."/>
            <person name="Henrissat B."/>
            <person name="Rensing S.A."/>
            <person name="Grigoriev I.V."/>
            <person name="Corradi N."/>
            <person name="Roux C."/>
            <person name="Martin F."/>
        </authorList>
    </citation>
    <scope>NUCLEOTIDE SEQUENCE</scope>
    <source>
        <strain evidence="1">DAOM 197198</strain>
    </source>
</reference>